<gene>
    <name evidence="3" type="ORF">OWR29_00280</name>
</gene>
<evidence type="ECO:0000313" key="3">
    <source>
        <dbReference type="EMBL" id="MCY1136415.1"/>
    </source>
</evidence>
<keyword evidence="2" id="KW-1133">Transmembrane helix</keyword>
<name>A0ABT4AQA2_9ACTN</name>
<keyword evidence="2" id="KW-0812">Transmembrane</keyword>
<sequence>MLHELRRWLPLAPIALAAGVLAWLNQNPWWGWVLPAALLAGLGLTARWWLRGRRLLRVGAWLLAGILVATVAIAAHPPPRNRLAGGEDSRPTPAVPTRQGPVTGVHDADRSVEVFAGGTRRATTGSWTRSPR</sequence>
<comment type="caution">
    <text evidence="3">The sequence shown here is derived from an EMBL/GenBank/DDBJ whole genome shotgun (WGS) entry which is preliminary data.</text>
</comment>
<evidence type="ECO:0000313" key="4">
    <source>
        <dbReference type="Proteomes" id="UP001151002"/>
    </source>
</evidence>
<keyword evidence="2" id="KW-0472">Membrane</keyword>
<dbReference type="RefSeq" id="WP_267560138.1">
    <property type="nucleotide sequence ID" value="NZ_JAPNTZ010000001.1"/>
</dbReference>
<feature type="transmembrane region" description="Helical" evidence="2">
    <location>
        <begin position="55"/>
        <end position="75"/>
    </location>
</feature>
<organism evidence="3 4">
    <name type="scientific">Paractinoplanes pyxinae</name>
    <dbReference type="NCBI Taxonomy" id="2997416"/>
    <lineage>
        <taxon>Bacteria</taxon>
        <taxon>Bacillati</taxon>
        <taxon>Actinomycetota</taxon>
        <taxon>Actinomycetes</taxon>
        <taxon>Micromonosporales</taxon>
        <taxon>Micromonosporaceae</taxon>
        <taxon>Paractinoplanes</taxon>
    </lineage>
</organism>
<accession>A0ABT4AQA2</accession>
<evidence type="ECO:0000256" key="2">
    <source>
        <dbReference type="SAM" id="Phobius"/>
    </source>
</evidence>
<protein>
    <recommendedName>
        <fullName evidence="5">Competence protein ComEC</fullName>
    </recommendedName>
</protein>
<dbReference type="EMBL" id="JAPNTZ010000001">
    <property type="protein sequence ID" value="MCY1136415.1"/>
    <property type="molecule type" value="Genomic_DNA"/>
</dbReference>
<reference evidence="3" key="1">
    <citation type="submission" date="2022-11" db="EMBL/GenBank/DDBJ databases">
        <authorList>
            <person name="Somphong A."/>
            <person name="Phongsopitanun W."/>
        </authorList>
    </citation>
    <scope>NUCLEOTIDE SEQUENCE</scope>
    <source>
        <strain evidence="3">Pm04-4</strain>
    </source>
</reference>
<dbReference type="Proteomes" id="UP001151002">
    <property type="component" value="Unassembled WGS sequence"/>
</dbReference>
<feature type="region of interest" description="Disordered" evidence="1">
    <location>
        <begin position="77"/>
        <end position="106"/>
    </location>
</feature>
<proteinExistence type="predicted"/>
<feature type="transmembrane region" description="Helical" evidence="2">
    <location>
        <begin position="30"/>
        <end position="50"/>
    </location>
</feature>
<feature type="transmembrane region" description="Helical" evidence="2">
    <location>
        <begin position="7"/>
        <end position="24"/>
    </location>
</feature>
<evidence type="ECO:0008006" key="5">
    <source>
        <dbReference type="Google" id="ProtNLM"/>
    </source>
</evidence>
<keyword evidence="4" id="KW-1185">Reference proteome</keyword>
<evidence type="ECO:0000256" key="1">
    <source>
        <dbReference type="SAM" id="MobiDB-lite"/>
    </source>
</evidence>